<evidence type="ECO:0000256" key="6">
    <source>
        <dbReference type="ARBA" id="ARBA00022968"/>
    </source>
</evidence>
<evidence type="ECO:0000256" key="1">
    <source>
        <dbReference type="ARBA" id="ARBA00004323"/>
    </source>
</evidence>
<keyword evidence="5" id="KW-0812">Transmembrane</keyword>
<gene>
    <name evidence="11" type="ORF">AMON00008_LOCUS55331</name>
</gene>
<keyword evidence="7" id="KW-1133">Transmembrane helix</keyword>
<keyword evidence="8" id="KW-0333">Golgi apparatus</keyword>
<organism evidence="11">
    <name type="scientific">Alexandrium monilatum</name>
    <dbReference type="NCBI Taxonomy" id="311494"/>
    <lineage>
        <taxon>Eukaryota</taxon>
        <taxon>Sar</taxon>
        <taxon>Alveolata</taxon>
        <taxon>Dinophyceae</taxon>
        <taxon>Gonyaulacales</taxon>
        <taxon>Pyrocystaceae</taxon>
        <taxon>Alexandrium</taxon>
    </lineage>
</organism>
<evidence type="ECO:0000256" key="10">
    <source>
        <dbReference type="SAM" id="MobiDB-lite"/>
    </source>
</evidence>
<evidence type="ECO:0000256" key="3">
    <source>
        <dbReference type="ARBA" id="ARBA00022676"/>
    </source>
</evidence>
<feature type="region of interest" description="Disordered" evidence="10">
    <location>
        <begin position="90"/>
        <end position="114"/>
    </location>
</feature>
<dbReference type="GO" id="GO:0016758">
    <property type="term" value="F:hexosyltransferase activity"/>
    <property type="evidence" value="ECO:0007669"/>
    <property type="project" value="InterPro"/>
</dbReference>
<dbReference type="Pfam" id="PF01762">
    <property type="entry name" value="Galactosyl_T"/>
    <property type="match status" value="1"/>
</dbReference>
<comment type="similarity">
    <text evidence="2">Belongs to the glycosyltransferase 31 family.</text>
</comment>
<evidence type="ECO:0000256" key="7">
    <source>
        <dbReference type="ARBA" id="ARBA00022989"/>
    </source>
</evidence>
<keyword evidence="3" id="KW-0328">Glycosyltransferase</keyword>
<dbReference type="GO" id="GO:0000139">
    <property type="term" value="C:Golgi membrane"/>
    <property type="evidence" value="ECO:0007669"/>
    <property type="project" value="UniProtKB-SubCell"/>
</dbReference>
<evidence type="ECO:0000256" key="9">
    <source>
        <dbReference type="ARBA" id="ARBA00023136"/>
    </source>
</evidence>
<evidence type="ECO:0000256" key="8">
    <source>
        <dbReference type="ARBA" id="ARBA00023034"/>
    </source>
</evidence>
<keyword evidence="6" id="KW-0735">Signal-anchor</keyword>
<dbReference type="AlphaFoldDB" id="A0A7S4WG90"/>
<protein>
    <recommendedName>
        <fullName evidence="12">Hexosyltransferase</fullName>
    </recommendedName>
</protein>
<evidence type="ECO:0000313" key="11">
    <source>
        <dbReference type="EMBL" id="CAE4654213.1"/>
    </source>
</evidence>
<keyword evidence="4" id="KW-0808">Transferase</keyword>
<evidence type="ECO:0008006" key="12">
    <source>
        <dbReference type="Google" id="ProtNLM"/>
    </source>
</evidence>
<evidence type="ECO:0000256" key="5">
    <source>
        <dbReference type="ARBA" id="ARBA00022692"/>
    </source>
</evidence>
<feature type="compositionally biased region" description="Basic and acidic residues" evidence="10">
    <location>
        <begin position="90"/>
        <end position="99"/>
    </location>
</feature>
<dbReference type="InterPro" id="IPR002659">
    <property type="entry name" value="Glyco_trans_31"/>
</dbReference>
<comment type="subcellular location">
    <subcellularLocation>
        <location evidence="1">Golgi apparatus membrane</location>
        <topology evidence="1">Single-pass type II membrane protein</topology>
    </subcellularLocation>
</comment>
<keyword evidence="9" id="KW-0472">Membrane</keyword>
<evidence type="ECO:0000256" key="2">
    <source>
        <dbReference type="ARBA" id="ARBA00008661"/>
    </source>
</evidence>
<proteinExistence type="inferred from homology"/>
<evidence type="ECO:0000256" key="4">
    <source>
        <dbReference type="ARBA" id="ARBA00022679"/>
    </source>
</evidence>
<reference evidence="11" key="1">
    <citation type="submission" date="2021-01" db="EMBL/GenBank/DDBJ databases">
        <authorList>
            <person name="Corre E."/>
            <person name="Pelletier E."/>
            <person name="Niang G."/>
            <person name="Scheremetjew M."/>
            <person name="Finn R."/>
            <person name="Kale V."/>
            <person name="Holt S."/>
            <person name="Cochrane G."/>
            <person name="Meng A."/>
            <person name="Brown T."/>
            <person name="Cohen L."/>
        </authorList>
    </citation>
    <scope>NUCLEOTIDE SEQUENCE</scope>
    <source>
        <strain evidence="11">CCMP3105</strain>
    </source>
</reference>
<name>A0A7S4WG90_9DINO</name>
<dbReference type="EMBL" id="HBNR01077728">
    <property type="protein sequence ID" value="CAE4654213.1"/>
    <property type="molecule type" value="Transcribed_RNA"/>
</dbReference>
<sequence>MVDAGKLVAFTGLVAIALVLLVKPRLEQLLRSRSWTLPPFLGRPQSVSPAASVSAPPVAADGPQSFNAALPVPGPLAGIDPDATGKIDQRQSRLKEKDSPQSFNAAPRVPGPIAGVDRPQSFNAAPRVPGPIAGVANRTTSGAAAAMVTAGPILTEGPSVQTAAPGKQTGVYGTITAHYDLVKRFFDESHRVHKNDTAALHRTMTVRKPFRDMRASGDSGFDLVNKRFNRIYPRTYHFAERFVHFRTLWPEVQPKQVKLLILTLTMSHEIGVREVHRRTWMSRRGICAINASTFKEPKNCRAFVTFAPGWARDDQILDDLVAREGKRHGDITRVDAEDPDATGKIDKRQSRVKEKDLAALLYAATHWPWITHIGKNDLDNYPQVDLILKDLEDPQGRRIGASGGVPPNGWLKDPTRPVYYGALMGAPPKNIVQIHGGFMQGQFYAISRDLTACVMGHLITRNNPRDYVYPPRGRAPLCSERDEGDKVWGCIVRWYAGLHRNCSVPWWITMRDVVPLRWHLCKP</sequence>
<accession>A0A7S4WG90</accession>